<keyword evidence="2" id="KW-1185">Reference proteome</keyword>
<name>A0A9X5HEQ4_9ACTN</name>
<dbReference type="EMBL" id="JAAGNA010001149">
    <property type="protein sequence ID" value="NEC53387.1"/>
    <property type="molecule type" value="Genomic_DNA"/>
</dbReference>
<evidence type="ECO:0000313" key="1">
    <source>
        <dbReference type="EMBL" id="NEC53387.1"/>
    </source>
</evidence>
<sequence>MAESFIFGALRRGRSVQQFLGPCGSAARPGVRYVEVRVTKGPFEVYLHVVEDVGSESFLDLIEFPPFDTGDEASEFGLLLGMADEPLAALQVAEQRVGAERGRWVNEGIVQDEYGDFVRAGRPTDVSPDGWRWPVIMRR</sequence>
<evidence type="ECO:0000313" key="2">
    <source>
        <dbReference type="Proteomes" id="UP000471745"/>
    </source>
</evidence>
<proteinExistence type="predicted"/>
<accession>A0A9X5HEQ4</accession>
<protein>
    <submittedName>
        <fullName evidence="1">Uncharacterized protein</fullName>
    </submittedName>
</protein>
<comment type="caution">
    <text evidence="1">The sequence shown here is derived from an EMBL/GenBank/DDBJ whole genome shotgun (WGS) entry which is preliminary data.</text>
</comment>
<reference evidence="1 2" key="1">
    <citation type="submission" date="2020-01" db="EMBL/GenBank/DDBJ databases">
        <title>Insect and environment-associated Actinomycetes.</title>
        <authorList>
            <person name="Currrie C."/>
            <person name="Chevrette M."/>
            <person name="Carlson C."/>
            <person name="Stubbendieck R."/>
            <person name="Wendt-Pienkowski E."/>
        </authorList>
    </citation>
    <scope>NUCLEOTIDE SEQUENCE [LARGE SCALE GENOMIC DNA]</scope>
    <source>
        <strain evidence="1 2">SID8189</strain>
    </source>
</reference>
<dbReference type="AlphaFoldDB" id="A0A9X5HEQ4"/>
<organism evidence="1 2">
    <name type="scientific">Actinospica acidiphila</name>
    <dbReference type="NCBI Taxonomy" id="304899"/>
    <lineage>
        <taxon>Bacteria</taxon>
        <taxon>Bacillati</taxon>
        <taxon>Actinomycetota</taxon>
        <taxon>Actinomycetes</taxon>
        <taxon>Catenulisporales</taxon>
        <taxon>Actinospicaceae</taxon>
        <taxon>Actinospica</taxon>
    </lineage>
</organism>
<dbReference type="Proteomes" id="UP000471745">
    <property type="component" value="Unassembled WGS sequence"/>
</dbReference>
<gene>
    <name evidence="1" type="ORF">G3I18_33300</name>
</gene>